<proteinExistence type="predicted"/>
<reference evidence="2" key="1">
    <citation type="submission" date="2016-03" db="EMBL/GenBank/DDBJ databases">
        <authorList>
            <person name="Ploux O."/>
        </authorList>
    </citation>
    <scope>NUCLEOTIDE SEQUENCE</scope>
    <source>
        <strain evidence="2">UC10</strain>
    </source>
</reference>
<dbReference type="AlphaFoldDB" id="A0A1Y5PNQ0"/>
<dbReference type="Pfam" id="PF05598">
    <property type="entry name" value="DUF772"/>
    <property type="match status" value="1"/>
</dbReference>
<accession>A0A1Y5PNQ0</accession>
<sequence>MTSCPCGMQYCRRSCWCCRPNWLGWTTLLDDPVLFARFVSHFDARLGRRWVPVEICLRMMSLKFRYWLSYESLCREVGDSISWQRF</sequence>
<protein>
    <recommendedName>
        <fullName evidence="1">Transposase InsH N-terminal domain-containing protein</fullName>
    </recommendedName>
</protein>
<gene>
    <name evidence="2" type="ORF">MHPYR_440020</name>
</gene>
<evidence type="ECO:0000313" key="2">
    <source>
        <dbReference type="EMBL" id="SBS77508.1"/>
    </source>
</evidence>
<feature type="domain" description="Transposase InsH N-terminal" evidence="1">
    <location>
        <begin position="34"/>
        <end position="86"/>
    </location>
</feature>
<dbReference type="InterPro" id="IPR008490">
    <property type="entry name" value="Transposase_InsH_N"/>
</dbReference>
<name>A0A1Y5PNQ0_9MYCO</name>
<organism evidence="2">
    <name type="scientific">uncultured Mycobacterium sp</name>
    <dbReference type="NCBI Taxonomy" id="171292"/>
    <lineage>
        <taxon>Bacteria</taxon>
        <taxon>Bacillati</taxon>
        <taxon>Actinomycetota</taxon>
        <taxon>Actinomycetes</taxon>
        <taxon>Mycobacteriales</taxon>
        <taxon>Mycobacteriaceae</taxon>
        <taxon>Mycobacterium</taxon>
        <taxon>environmental samples</taxon>
    </lineage>
</organism>
<dbReference type="EMBL" id="FLQS01000039">
    <property type="protein sequence ID" value="SBS77508.1"/>
    <property type="molecule type" value="Genomic_DNA"/>
</dbReference>
<evidence type="ECO:0000259" key="1">
    <source>
        <dbReference type="Pfam" id="PF05598"/>
    </source>
</evidence>